<gene>
    <name evidence="2" type="ORF">DY000_02013238</name>
</gene>
<evidence type="ECO:0000313" key="3">
    <source>
        <dbReference type="Proteomes" id="UP000266723"/>
    </source>
</evidence>
<dbReference type="Proteomes" id="UP000266723">
    <property type="component" value="Unassembled WGS sequence"/>
</dbReference>
<accession>A0ABQ7D271</accession>
<name>A0ABQ7D271_BRACR</name>
<feature type="compositionally biased region" description="Basic and acidic residues" evidence="1">
    <location>
        <begin position="57"/>
        <end position="72"/>
    </location>
</feature>
<organism evidence="2 3">
    <name type="scientific">Brassica cretica</name>
    <name type="common">Mustard</name>
    <dbReference type="NCBI Taxonomy" id="69181"/>
    <lineage>
        <taxon>Eukaryota</taxon>
        <taxon>Viridiplantae</taxon>
        <taxon>Streptophyta</taxon>
        <taxon>Embryophyta</taxon>
        <taxon>Tracheophyta</taxon>
        <taxon>Spermatophyta</taxon>
        <taxon>Magnoliopsida</taxon>
        <taxon>eudicotyledons</taxon>
        <taxon>Gunneridae</taxon>
        <taxon>Pentapetalae</taxon>
        <taxon>rosids</taxon>
        <taxon>malvids</taxon>
        <taxon>Brassicales</taxon>
        <taxon>Brassicaceae</taxon>
        <taxon>Brassiceae</taxon>
        <taxon>Brassica</taxon>
    </lineage>
</organism>
<proteinExistence type="predicted"/>
<keyword evidence="3" id="KW-1185">Reference proteome</keyword>
<sequence>MGETRTQSERDEWWGGGGITFEDLVRWIDGEVLAAVVCGGISGGVSHGRFVSELQIRERERERERETAKESDSDYGEEELGLKDPTRIGGLKRRRTFTYPAYNSILL</sequence>
<evidence type="ECO:0000313" key="2">
    <source>
        <dbReference type="EMBL" id="KAF3565739.1"/>
    </source>
</evidence>
<protein>
    <submittedName>
        <fullName evidence="2">Uncharacterized protein</fullName>
    </submittedName>
</protein>
<evidence type="ECO:0000256" key="1">
    <source>
        <dbReference type="SAM" id="MobiDB-lite"/>
    </source>
</evidence>
<reference evidence="2 3" key="1">
    <citation type="journal article" date="2020" name="BMC Genomics">
        <title>Intraspecific diversification of the crop wild relative Brassica cretica Lam. using demographic model selection.</title>
        <authorList>
            <person name="Kioukis A."/>
            <person name="Michalopoulou V.A."/>
            <person name="Briers L."/>
            <person name="Pirintsos S."/>
            <person name="Studholme D.J."/>
            <person name="Pavlidis P."/>
            <person name="Sarris P.F."/>
        </authorList>
    </citation>
    <scope>NUCLEOTIDE SEQUENCE [LARGE SCALE GENOMIC DNA]</scope>
    <source>
        <strain evidence="3">cv. PFS-1207/04</strain>
    </source>
</reference>
<dbReference type="EMBL" id="QGKV02000759">
    <property type="protein sequence ID" value="KAF3565739.1"/>
    <property type="molecule type" value="Genomic_DNA"/>
</dbReference>
<comment type="caution">
    <text evidence="2">The sequence shown here is derived from an EMBL/GenBank/DDBJ whole genome shotgun (WGS) entry which is preliminary data.</text>
</comment>
<feature type="region of interest" description="Disordered" evidence="1">
    <location>
        <begin position="57"/>
        <end position="83"/>
    </location>
</feature>